<name>A0A939P7T8_9ACTN</name>
<feature type="region of interest" description="Disordered" evidence="1">
    <location>
        <begin position="84"/>
        <end position="111"/>
    </location>
</feature>
<keyword evidence="3" id="KW-1185">Reference proteome</keyword>
<feature type="compositionally biased region" description="Basic and acidic residues" evidence="1">
    <location>
        <begin position="97"/>
        <end position="111"/>
    </location>
</feature>
<comment type="caution">
    <text evidence="2">The sequence shown here is derived from an EMBL/GenBank/DDBJ whole genome shotgun (WGS) entry which is preliminary data.</text>
</comment>
<evidence type="ECO:0000256" key="1">
    <source>
        <dbReference type="SAM" id="MobiDB-lite"/>
    </source>
</evidence>
<dbReference type="Proteomes" id="UP000669179">
    <property type="component" value="Unassembled WGS sequence"/>
</dbReference>
<proteinExistence type="predicted"/>
<evidence type="ECO:0000313" key="3">
    <source>
        <dbReference type="Proteomes" id="UP000669179"/>
    </source>
</evidence>
<organism evidence="2 3">
    <name type="scientific">Actinomadura barringtoniae</name>
    <dbReference type="NCBI Taxonomy" id="1427535"/>
    <lineage>
        <taxon>Bacteria</taxon>
        <taxon>Bacillati</taxon>
        <taxon>Actinomycetota</taxon>
        <taxon>Actinomycetes</taxon>
        <taxon>Streptosporangiales</taxon>
        <taxon>Thermomonosporaceae</taxon>
        <taxon>Actinomadura</taxon>
    </lineage>
</organism>
<sequence length="111" mass="12574">MVLTSAYQLAHTRTAWLHELRDSPERLDHYPHRYVVIAHRLRWWQRAGSALTAFCAVVELVEERGWEAVSWDLGSRLPTVLVRRREDGTGGAGESGDETRSSERESGDAEG</sequence>
<evidence type="ECO:0000313" key="2">
    <source>
        <dbReference type="EMBL" id="MBO2447275.1"/>
    </source>
</evidence>
<dbReference type="RefSeq" id="WP_208254866.1">
    <property type="nucleotide sequence ID" value="NZ_JAGEOJ010000003.1"/>
</dbReference>
<reference evidence="2" key="1">
    <citation type="submission" date="2021-03" db="EMBL/GenBank/DDBJ databases">
        <authorList>
            <person name="Kanchanasin P."/>
            <person name="Saeng-In P."/>
            <person name="Phongsopitanun W."/>
            <person name="Yuki M."/>
            <person name="Kudo T."/>
            <person name="Ohkuma M."/>
            <person name="Tanasupawat S."/>
        </authorList>
    </citation>
    <scope>NUCLEOTIDE SEQUENCE</scope>
    <source>
        <strain evidence="2">GKU 128</strain>
    </source>
</reference>
<gene>
    <name evidence="2" type="ORF">J4573_09280</name>
</gene>
<accession>A0A939P7T8</accession>
<protein>
    <submittedName>
        <fullName evidence="2">Uncharacterized protein</fullName>
    </submittedName>
</protein>
<dbReference type="AlphaFoldDB" id="A0A939P7T8"/>
<dbReference type="EMBL" id="JAGEOJ010000003">
    <property type="protein sequence ID" value="MBO2447275.1"/>
    <property type="molecule type" value="Genomic_DNA"/>
</dbReference>